<evidence type="ECO:0000256" key="4">
    <source>
        <dbReference type="ARBA" id="ARBA00001947"/>
    </source>
</evidence>
<dbReference type="Gene3D" id="3.20.20.70">
    <property type="entry name" value="Aldolase class I"/>
    <property type="match status" value="1"/>
</dbReference>
<feature type="binding site" evidence="10 13">
    <location>
        <position position="34"/>
    </location>
    <ligand>
        <name>a divalent metal cation</name>
        <dbReference type="ChEBI" id="CHEBI:60240"/>
    </ligand>
</feature>
<comment type="cofactor">
    <cofactor evidence="3">
        <name>Co(2+)</name>
        <dbReference type="ChEBI" id="CHEBI:48828"/>
    </cofactor>
</comment>
<organism evidence="15 17">
    <name type="scientific">Acetivibrio saccincola</name>
    <dbReference type="NCBI Taxonomy" id="1677857"/>
    <lineage>
        <taxon>Bacteria</taxon>
        <taxon>Bacillati</taxon>
        <taxon>Bacillota</taxon>
        <taxon>Clostridia</taxon>
        <taxon>Eubacteriales</taxon>
        <taxon>Oscillospiraceae</taxon>
        <taxon>Acetivibrio</taxon>
    </lineage>
</organism>
<evidence type="ECO:0000256" key="9">
    <source>
        <dbReference type="ARBA" id="ARBA00023235"/>
    </source>
</evidence>
<proteinExistence type="inferred from homology"/>
<evidence type="ECO:0000256" key="14">
    <source>
        <dbReference type="PIRSR" id="PIRSR001461-3"/>
    </source>
</evidence>
<protein>
    <recommendedName>
        <fullName evidence="7 10">Ribulose-phosphate 3-epimerase</fullName>
        <ecNumber evidence="7 10">5.1.3.1</ecNumber>
    </recommendedName>
</protein>
<dbReference type="InterPro" id="IPR026019">
    <property type="entry name" value="Ribul_P_3_epim"/>
</dbReference>
<evidence type="ECO:0000256" key="8">
    <source>
        <dbReference type="ARBA" id="ARBA00022723"/>
    </source>
</evidence>
<evidence type="ECO:0000256" key="3">
    <source>
        <dbReference type="ARBA" id="ARBA00001941"/>
    </source>
</evidence>
<dbReference type="GO" id="GO:0005737">
    <property type="term" value="C:cytoplasm"/>
    <property type="evidence" value="ECO:0007669"/>
    <property type="project" value="UniProtKB-ARBA"/>
</dbReference>
<evidence type="ECO:0000256" key="5">
    <source>
        <dbReference type="ARBA" id="ARBA00001954"/>
    </source>
</evidence>
<reference evidence="16 18" key="2">
    <citation type="journal article" date="2018" name="Syst. Appl. Microbiol.">
        <title>Characterization and high-quality draft genome sequence of Herbivorax saccincola A7, an anaerobic, alkaliphilic, thermophilic, cellulolytic, and xylanolytic bacterium.</title>
        <authorList>
            <person name="Aikawa S."/>
            <person name="Baramee S."/>
            <person name="Sermsathanaswadi J."/>
            <person name="Thianheng P."/>
            <person name="Tachaapaikoon C."/>
            <person name="Shikata A."/>
            <person name="Waeonukul R."/>
            <person name="Pason P."/>
            <person name="Ratanakhanokchai K."/>
            <person name="Kosugi A."/>
        </authorList>
    </citation>
    <scope>NUCLEOTIDE SEQUENCE [LARGE SCALE GENOMIC DNA]</scope>
    <source>
        <strain evidence="16 18">A7</strain>
    </source>
</reference>
<evidence type="ECO:0000313" key="17">
    <source>
        <dbReference type="Proteomes" id="UP000233534"/>
    </source>
</evidence>
<dbReference type="EMBL" id="NEMB01000003">
    <property type="protein sequence ID" value="PQQ67285.1"/>
    <property type="molecule type" value="Genomic_DNA"/>
</dbReference>
<dbReference type="Pfam" id="PF00834">
    <property type="entry name" value="Ribul_P_3_epim"/>
    <property type="match status" value="1"/>
</dbReference>
<keyword evidence="17" id="KW-1185">Reference proteome</keyword>
<feature type="binding site" evidence="10 13">
    <location>
        <position position="32"/>
    </location>
    <ligand>
        <name>a divalent metal cation</name>
        <dbReference type="ChEBI" id="CHEBI:60240"/>
    </ligand>
</feature>
<dbReference type="InterPro" id="IPR011060">
    <property type="entry name" value="RibuloseP-bd_barrel"/>
</dbReference>
<comment type="similarity">
    <text evidence="6 10 11">Belongs to the ribulose-phosphate 3-epimerase family.</text>
</comment>
<feature type="binding site" evidence="10 14">
    <location>
        <position position="7"/>
    </location>
    <ligand>
        <name>substrate</name>
    </ligand>
</feature>
<comment type="cofactor">
    <cofactor evidence="2">
        <name>Mn(2+)</name>
        <dbReference type="ChEBI" id="CHEBI:29035"/>
    </cofactor>
</comment>
<comment type="pathway">
    <text evidence="10">Carbohydrate degradation.</text>
</comment>
<keyword evidence="13" id="KW-0464">Manganese</keyword>
<comment type="catalytic activity">
    <reaction evidence="1 10 11">
        <text>D-ribulose 5-phosphate = D-xylulose 5-phosphate</text>
        <dbReference type="Rhea" id="RHEA:13677"/>
        <dbReference type="ChEBI" id="CHEBI:57737"/>
        <dbReference type="ChEBI" id="CHEBI:58121"/>
        <dbReference type="EC" id="5.1.3.1"/>
    </reaction>
</comment>
<feature type="binding site" evidence="10 13">
    <location>
        <position position="65"/>
    </location>
    <ligand>
        <name>a divalent metal cation</name>
        <dbReference type="ChEBI" id="CHEBI:60240"/>
    </ligand>
</feature>
<evidence type="ECO:0000256" key="6">
    <source>
        <dbReference type="ARBA" id="ARBA00009541"/>
    </source>
</evidence>
<sequence>MIKIAPSLLAADFSKMGEEIVCVENAGADLLHIDVMDGSFVPNITIGSPVIASLKRISKLKFDVHLMIKNPERHLEAFVEAGADMITVHVEGNYHLHRLIQQIKGYGVKAAVAINPSTPLSSIEWILEDLDMILIMSVNPGFGGQEYIEFTTRKIKDARKMIDAKGLKVDIEVDGGINTNNIHKVVKAGANVIVSGSTIFSAPDRKSIIRELRERALNG</sequence>
<feature type="binding site" evidence="10 14">
    <location>
        <position position="65"/>
    </location>
    <ligand>
        <name>substrate</name>
    </ligand>
</feature>
<feature type="binding site" evidence="14">
    <location>
        <position position="176"/>
    </location>
    <ligand>
        <name>substrate</name>
    </ligand>
</feature>
<comment type="function">
    <text evidence="10">Catalyzes the reversible epimerization of D-ribulose 5-phosphate to D-xylulose 5-phosphate.</text>
</comment>
<name>A0A2K9E769_9FIRM</name>
<dbReference type="InterPro" id="IPR000056">
    <property type="entry name" value="Ribul_P_3_epim-like"/>
</dbReference>
<comment type="cofactor">
    <cofactor evidence="10 13">
        <name>a divalent metal cation</name>
        <dbReference type="ChEBI" id="CHEBI:60240"/>
    </cofactor>
    <text evidence="10 13">Binds 1 divalent metal cation per subunit.</text>
</comment>
<keyword evidence="13" id="KW-0170">Cobalt</keyword>
<feature type="active site" description="Proton acceptor" evidence="10 12">
    <location>
        <position position="34"/>
    </location>
</feature>
<dbReference type="SUPFAM" id="SSF51366">
    <property type="entry name" value="Ribulose-phoshate binding barrel"/>
    <property type="match status" value="1"/>
</dbReference>
<evidence type="ECO:0000313" key="18">
    <source>
        <dbReference type="Proteomes" id="UP000239720"/>
    </source>
</evidence>
<dbReference type="RefSeq" id="WP_101300628.1">
    <property type="nucleotide sequence ID" value="NZ_CP025197.1"/>
</dbReference>
<dbReference type="Proteomes" id="UP000239720">
    <property type="component" value="Unassembled WGS sequence"/>
</dbReference>
<dbReference type="FunFam" id="3.20.20.70:FF:000004">
    <property type="entry name" value="Ribulose-phosphate 3-epimerase"/>
    <property type="match status" value="1"/>
</dbReference>
<evidence type="ECO:0000256" key="11">
    <source>
        <dbReference type="PIRNR" id="PIRNR001461"/>
    </source>
</evidence>
<evidence type="ECO:0000256" key="12">
    <source>
        <dbReference type="PIRSR" id="PIRSR001461-1"/>
    </source>
</evidence>
<dbReference type="KEGG" id="hsc:HVS_07195"/>
<keyword evidence="10 11" id="KW-0119">Carbohydrate metabolism</keyword>
<dbReference type="GO" id="GO:0046872">
    <property type="term" value="F:metal ion binding"/>
    <property type="evidence" value="ECO:0007669"/>
    <property type="project" value="UniProtKB-UniRule"/>
</dbReference>
<comment type="cofactor">
    <cofactor evidence="4">
        <name>Zn(2+)</name>
        <dbReference type="ChEBI" id="CHEBI:29105"/>
    </cofactor>
</comment>
<evidence type="ECO:0000256" key="10">
    <source>
        <dbReference type="HAMAP-Rule" id="MF_02227"/>
    </source>
</evidence>
<dbReference type="GO" id="GO:0004750">
    <property type="term" value="F:D-ribulose-phosphate 3-epimerase activity"/>
    <property type="evidence" value="ECO:0007669"/>
    <property type="project" value="UniProtKB-UniRule"/>
</dbReference>
<dbReference type="InterPro" id="IPR013785">
    <property type="entry name" value="Aldolase_TIM"/>
</dbReference>
<feature type="active site" description="Proton donor" evidence="10 12">
    <location>
        <position position="174"/>
    </location>
</feature>
<feature type="binding site" evidence="10 14">
    <location>
        <begin position="141"/>
        <end position="144"/>
    </location>
    <ligand>
        <name>substrate</name>
    </ligand>
</feature>
<keyword evidence="9 10" id="KW-0413">Isomerase</keyword>
<dbReference type="GO" id="GO:0019323">
    <property type="term" value="P:pentose catabolic process"/>
    <property type="evidence" value="ECO:0007669"/>
    <property type="project" value="UniProtKB-UniRule"/>
</dbReference>
<evidence type="ECO:0000313" key="15">
    <source>
        <dbReference type="EMBL" id="AUG57356.1"/>
    </source>
</evidence>
<keyword evidence="13" id="KW-0862">Zinc</keyword>
<comment type="cofactor">
    <cofactor evidence="5">
        <name>Fe(2+)</name>
        <dbReference type="ChEBI" id="CHEBI:29033"/>
    </cofactor>
</comment>
<evidence type="ECO:0000256" key="13">
    <source>
        <dbReference type="PIRSR" id="PIRSR001461-2"/>
    </source>
</evidence>
<evidence type="ECO:0000313" key="16">
    <source>
        <dbReference type="EMBL" id="PQQ67285.1"/>
    </source>
</evidence>
<dbReference type="EMBL" id="CP025197">
    <property type="protein sequence ID" value="AUG57356.1"/>
    <property type="molecule type" value="Genomic_DNA"/>
</dbReference>
<keyword evidence="8 10" id="KW-0479">Metal-binding</keyword>
<dbReference type="GO" id="GO:0006098">
    <property type="term" value="P:pentose-phosphate shunt"/>
    <property type="evidence" value="ECO:0007669"/>
    <property type="project" value="UniProtKB-UniRule"/>
</dbReference>
<dbReference type="PANTHER" id="PTHR11749">
    <property type="entry name" value="RIBULOSE-5-PHOSPHATE-3-EPIMERASE"/>
    <property type="match status" value="1"/>
</dbReference>
<dbReference type="NCBIfam" id="TIGR01163">
    <property type="entry name" value="rpe"/>
    <property type="match status" value="1"/>
</dbReference>
<feature type="binding site" evidence="10">
    <location>
        <begin position="174"/>
        <end position="176"/>
    </location>
    <ligand>
        <name>substrate</name>
    </ligand>
</feature>
<dbReference type="EC" id="5.1.3.1" evidence="7 10"/>
<dbReference type="HAMAP" id="MF_02227">
    <property type="entry name" value="RPE"/>
    <property type="match status" value="1"/>
</dbReference>
<feature type="binding site" evidence="10 13">
    <location>
        <position position="174"/>
    </location>
    <ligand>
        <name>a divalent metal cation</name>
        <dbReference type="ChEBI" id="CHEBI:60240"/>
    </ligand>
</feature>
<dbReference type="Proteomes" id="UP000233534">
    <property type="component" value="Chromosome"/>
</dbReference>
<dbReference type="CDD" id="cd00429">
    <property type="entry name" value="RPE"/>
    <property type="match status" value="1"/>
</dbReference>
<dbReference type="AlphaFoldDB" id="A0A2K9E769"/>
<evidence type="ECO:0000256" key="7">
    <source>
        <dbReference type="ARBA" id="ARBA00013188"/>
    </source>
</evidence>
<dbReference type="OrthoDB" id="1645589at2"/>
<dbReference type="PROSITE" id="PS01085">
    <property type="entry name" value="RIBUL_P_3_EPIMER_1"/>
    <property type="match status" value="1"/>
</dbReference>
<evidence type="ECO:0000256" key="1">
    <source>
        <dbReference type="ARBA" id="ARBA00001782"/>
    </source>
</evidence>
<accession>A0A2K9E769</accession>
<feature type="binding site" evidence="10 14">
    <location>
        <begin position="196"/>
        <end position="197"/>
    </location>
    <ligand>
        <name>substrate</name>
    </ligand>
</feature>
<reference evidence="15 17" key="1">
    <citation type="submission" date="2017-12" db="EMBL/GenBank/DDBJ databases">
        <title>Complete genome sequence of Herbivorax saccincola GGR1, a novel Cellulosome-producing hydrolytic bacterium in a thermophilic biogas plant, established by Illumina and Nanopore MinION sequencing.</title>
        <authorList>
            <person name="Pechtl A."/>
            <person name="Ruckert C."/>
            <person name="Koeck D.E."/>
            <person name="Maus I."/>
            <person name="Winkler A."/>
            <person name="Kalinowski J."/>
            <person name="Puhler A."/>
            <person name="Schwarz W.W."/>
            <person name="Zverlov V.V."/>
            <person name="Schluter A."/>
            <person name="Liebl W."/>
        </authorList>
    </citation>
    <scope>NUCLEOTIDE SEQUENCE [LARGE SCALE GENOMIC DNA]</scope>
    <source>
        <strain evidence="15">GGR1</strain>
        <strain evidence="17">SR1</strain>
    </source>
</reference>
<evidence type="ECO:0000256" key="2">
    <source>
        <dbReference type="ARBA" id="ARBA00001936"/>
    </source>
</evidence>
<dbReference type="NCBIfam" id="NF004076">
    <property type="entry name" value="PRK05581.1-4"/>
    <property type="match status" value="1"/>
</dbReference>
<dbReference type="PIRSF" id="PIRSF001461">
    <property type="entry name" value="RPE"/>
    <property type="match status" value="1"/>
</dbReference>
<gene>
    <name evidence="10 15" type="primary">rpe</name>
    <name evidence="16" type="ORF">B9R14_11360</name>
    <name evidence="15" type="ORF">HVS_07195</name>
</gene>